<comment type="caution">
    <text evidence="1">The sequence shown here is derived from an EMBL/GenBank/DDBJ whole genome shotgun (WGS) entry which is preliminary data.</text>
</comment>
<organism evidence="1">
    <name type="scientific">marine sediment metagenome</name>
    <dbReference type="NCBI Taxonomy" id="412755"/>
    <lineage>
        <taxon>unclassified sequences</taxon>
        <taxon>metagenomes</taxon>
        <taxon>ecological metagenomes</taxon>
    </lineage>
</organism>
<evidence type="ECO:0000313" key="1">
    <source>
        <dbReference type="EMBL" id="GAF89298.1"/>
    </source>
</evidence>
<dbReference type="EMBL" id="BARS01014031">
    <property type="protein sequence ID" value="GAF89298.1"/>
    <property type="molecule type" value="Genomic_DNA"/>
</dbReference>
<sequence>MSIMSIGSAGAVGPYSGPSAISGAGASAAADPTSPREAFEKYQAMTPAQKMRAMMLARLGLTEEQVKALPDDKRANSGL</sequence>
<protein>
    <submittedName>
        <fullName evidence="1">Uncharacterized protein</fullName>
    </submittedName>
</protein>
<accession>X0T715</accession>
<dbReference type="AlphaFoldDB" id="X0T715"/>
<feature type="non-terminal residue" evidence="1">
    <location>
        <position position="79"/>
    </location>
</feature>
<reference evidence="1" key="1">
    <citation type="journal article" date="2014" name="Front. Microbiol.">
        <title>High frequency of phylogenetically diverse reductive dehalogenase-homologous genes in deep subseafloor sedimentary metagenomes.</title>
        <authorList>
            <person name="Kawai M."/>
            <person name="Futagami T."/>
            <person name="Toyoda A."/>
            <person name="Takaki Y."/>
            <person name="Nishi S."/>
            <person name="Hori S."/>
            <person name="Arai W."/>
            <person name="Tsubouchi T."/>
            <person name="Morono Y."/>
            <person name="Uchiyama I."/>
            <person name="Ito T."/>
            <person name="Fujiyama A."/>
            <person name="Inagaki F."/>
            <person name="Takami H."/>
        </authorList>
    </citation>
    <scope>NUCLEOTIDE SEQUENCE</scope>
    <source>
        <strain evidence="1">Expedition CK06-06</strain>
    </source>
</reference>
<name>X0T715_9ZZZZ</name>
<proteinExistence type="predicted"/>
<gene>
    <name evidence="1" type="ORF">S01H1_23954</name>
</gene>